<gene>
    <name evidence="1" type="ORF">O6P37_08065</name>
</gene>
<sequence>MSTIIRASESIARGELSRSSLRSHYKRLYPDVYTPRVAEPSLYANTVGAWLWSKQRGVVSGRAAAALHGAKWVDPDCAIELILDNHRPPRGIITRNDPFDCDDVVEINGMAVAAIQRTALDLGRFLHRNKAVAHLDALAAATGLQTEHVSTLVDRFKGYRGIRRCRVALDLMDGGAQSPKESWLRLLLNDAGYPRPTTQIPLFDGHTEPFAFLDMGWEDLRIAVEYDGEHHQTHRRHYVWDMERQERIRRLGWHHVRVIKEDRTPDILRRVAAAWALRETEGRVVKRPA</sequence>
<evidence type="ECO:0000313" key="1">
    <source>
        <dbReference type="EMBL" id="MCZ8378810.1"/>
    </source>
</evidence>
<dbReference type="Gene3D" id="3.40.960.10">
    <property type="entry name" value="VSR Endonuclease"/>
    <property type="match status" value="1"/>
</dbReference>
<reference evidence="1" key="1">
    <citation type="submission" date="2022-12" db="EMBL/GenBank/DDBJ databases">
        <authorList>
            <person name="Deng Y."/>
            <person name="Zhang Y.-Q."/>
        </authorList>
    </citation>
    <scope>NUCLEOTIDE SEQUENCE</scope>
    <source>
        <strain evidence="1">CPCC 205372</strain>
    </source>
</reference>
<dbReference type="EMBL" id="JAPZPY010000002">
    <property type="protein sequence ID" value="MCZ8378810.1"/>
    <property type="molecule type" value="Genomic_DNA"/>
</dbReference>
<name>A0ABT4PQG3_9MYCO</name>
<keyword evidence="2" id="KW-1185">Reference proteome</keyword>
<evidence type="ECO:0000313" key="2">
    <source>
        <dbReference type="Proteomes" id="UP001142153"/>
    </source>
</evidence>
<evidence type="ECO:0008006" key="3">
    <source>
        <dbReference type="Google" id="ProtNLM"/>
    </source>
</evidence>
<comment type="caution">
    <text evidence="1">The sequence shown here is derived from an EMBL/GenBank/DDBJ whole genome shotgun (WGS) entry which is preliminary data.</text>
</comment>
<proteinExistence type="predicted"/>
<dbReference type="Proteomes" id="UP001142153">
    <property type="component" value="Unassembled WGS sequence"/>
</dbReference>
<dbReference type="RefSeq" id="WP_269893551.1">
    <property type="nucleotide sequence ID" value="NZ_JAPZPY010000002.1"/>
</dbReference>
<accession>A0ABT4PQG3</accession>
<protein>
    <recommendedName>
        <fullName evidence="3">Cullin, a subunit of E3 ubiquitin ligase</fullName>
    </recommendedName>
</protein>
<organism evidence="1 2">
    <name type="scientific">Mycobacterium hippophais</name>
    <dbReference type="NCBI Taxonomy" id="3016340"/>
    <lineage>
        <taxon>Bacteria</taxon>
        <taxon>Bacillati</taxon>
        <taxon>Actinomycetota</taxon>
        <taxon>Actinomycetes</taxon>
        <taxon>Mycobacteriales</taxon>
        <taxon>Mycobacteriaceae</taxon>
        <taxon>Mycobacterium</taxon>
    </lineage>
</organism>